<dbReference type="EMBL" id="CH940652">
    <property type="protein sequence ID" value="EDW59324.2"/>
    <property type="molecule type" value="Genomic_DNA"/>
</dbReference>
<keyword evidence="5" id="KW-0808">Transferase</keyword>
<dbReference type="STRING" id="7244.B4M3W3"/>
<evidence type="ECO:0000313" key="10">
    <source>
        <dbReference type="Proteomes" id="UP000008792"/>
    </source>
</evidence>
<dbReference type="SUPFAM" id="SSF53335">
    <property type="entry name" value="S-adenosyl-L-methionine-dependent methyltransferases"/>
    <property type="match status" value="1"/>
</dbReference>
<dbReference type="SMART" id="SM01206">
    <property type="entry name" value="Fibrillarin"/>
    <property type="match status" value="1"/>
</dbReference>
<gene>
    <name evidence="9" type="primary">Dvir\GJ10811</name>
    <name evidence="9" type="ORF">Dvir_GJ10811</name>
</gene>
<evidence type="ECO:0000256" key="3">
    <source>
        <dbReference type="ARBA" id="ARBA00022552"/>
    </source>
</evidence>
<dbReference type="GO" id="GO:0000494">
    <property type="term" value="P:box C/D sno(s)RNA 3'-end processing"/>
    <property type="evidence" value="ECO:0007669"/>
    <property type="project" value="TreeGrafter"/>
</dbReference>
<dbReference type="SMR" id="B4M3W3"/>
<dbReference type="eggNOG" id="KOG1596">
    <property type="taxonomic scope" value="Eukaryota"/>
</dbReference>
<dbReference type="PANTHER" id="PTHR10335:SF17">
    <property type="entry name" value="FIBRILLARIN"/>
    <property type="match status" value="1"/>
</dbReference>
<accession>B4M3W3</accession>
<dbReference type="PANTHER" id="PTHR10335">
    <property type="entry name" value="RRNA 2-O-METHYLTRANSFERASE FIBRILLARIN"/>
    <property type="match status" value="1"/>
</dbReference>
<proteinExistence type="inferred from homology"/>
<dbReference type="Gene3D" id="3.40.50.150">
    <property type="entry name" value="Vaccinia Virus protein VP39"/>
    <property type="match status" value="1"/>
</dbReference>
<evidence type="ECO:0000256" key="4">
    <source>
        <dbReference type="ARBA" id="ARBA00022603"/>
    </source>
</evidence>
<evidence type="ECO:0000256" key="1">
    <source>
        <dbReference type="ARBA" id="ARBA00010632"/>
    </source>
</evidence>
<dbReference type="PRINTS" id="PR00052">
    <property type="entry name" value="FIBRILLARIN"/>
</dbReference>
<dbReference type="GO" id="GO:0015030">
    <property type="term" value="C:Cajal body"/>
    <property type="evidence" value="ECO:0007669"/>
    <property type="project" value="TreeGrafter"/>
</dbReference>
<dbReference type="InterPro" id="IPR029063">
    <property type="entry name" value="SAM-dependent_MTases_sf"/>
</dbReference>
<keyword evidence="6" id="KW-0694">RNA-binding</keyword>
<comment type="catalytic activity">
    <reaction evidence="8">
        <text>L-glutaminyl-[histone H2A] + S-adenosyl-L-methionine = N(5)-methyl-L-glutaminyl-[histone H2A] + S-adenosyl-L-homocysteine + H(+)</text>
        <dbReference type="Rhea" id="RHEA:50904"/>
        <dbReference type="Rhea" id="RHEA-COMP:12837"/>
        <dbReference type="Rhea" id="RHEA-COMP:12839"/>
        <dbReference type="ChEBI" id="CHEBI:15378"/>
        <dbReference type="ChEBI" id="CHEBI:30011"/>
        <dbReference type="ChEBI" id="CHEBI:57856"/>
        <dbReference type="ChEBI" id="CHEBI:59789"/>
        <dbReference type="ChEBI" id="CHEBI:61891"/>
    </reaction>
</comment>
<dbReference type="GO" id="GO:0003723">
    <property type="term" value="F:RNA binding"/>
    <property type="evidence" value="ECO:0007669"/>
    <property type="project" value="UniProtKB-KW"/>
</dbReference>
<evidence type="ECO:0000256" key="2">
    <source>
        <dbReference type="ARBA" id="ARBA00015190"/>
    </source>
</evidence>
<dbReference type="InterPro" id="IPR000692">
    <property type="entry name" value="Fibrillarin"/>
</dbReference>
<dbReference type="AlphaFoldDB" id="B4M3W3"/>
<dbReference type="GO" id="GO:0031428">
    <property type="term" value="C:box C/D methylation guide snoRNP complex"/>
    <property type="evidence" value="ECO:0007669"/>
    <property type="project" value="TreeGrafter"/>
</dbReference>
<dbReference type="Pfam" id="PF01269">
    <property type="entry name" value="Fibrillarin"/>
    <property type="match status" value="1"/>
</dbReference>
<name>B4M3W3_DROVI</name>
<organism evidence="9 10">
    <name type="scientific">Drosophila virilis</name>
    <name type="common">Fruit fly</name>
    <dbReference type="NCBI Taxonomy" id="7244"/>
    <lineage>
        <taxon>Eukaryota</taxon>
        <taxon>Metazoa</taxon>
        <taxon>Ecdysozoa</taxon>
        <taxon>Arthropoda</taxon>
        <taxon>Hexapoda</taxon>
        <taxon>Insecta</taxon>
        <taxon>Pterygota</taxon>
        <taxon>Neoptera</taxon>
        <taxon>Endopterygota</taxon>
        <taxon>Diptera</taxon>
        <taxon>Brachycera</taxon>
        <taxon>Muscomorpha</taxon>
        <taxon>Ephydroidea</taxon>
        <taxon>Drosophilidae</taxon>
        <taxon>Drosophila</taxon>
    </lineage>
</organism>
<dbReference type="GO" id="GO:1990259">
    <property type="term" value="F:histone H2AQ104 methyltransferase activity"/>
    <property type="evidence" value="ECO:0007669"/>
    <property type="project" value="TreeGrafter"/>
</dbReference>
<evidence type="ECO:0000313" key="9">
    <source>
        <dbReference type="EMBL" id="EDW59324.2"/>
    </source>
</evidence>
<comment type="similarity">
    <text evidence="1">Belongs to the methyltransferase superfamily. Fibrillarin family.</text>
</comment>
<dbReference type="InParanoid" id="B4M3W3"/>
<dbReference type="HOGENOM" id="CLU_059055_0_1_1"/>
<dbReference type="GO" id="GO:0032040">
    <property type="term" value="C:small-subunit processome"/>
    <property type="evidence" value="ECO:0007669"/>
    <property type="project" value="TreeGrafter"/>
</dbReference>
<evidence type="ECO:0000256" key="5">
    <source>
        <dbReference type="ARBA" id="ARBA00022679"/>
    </source>
</evidence>
<dbReference type="OrthoDB" id="7863475at2759"/>
<reference evidence="9 10" key="1">
    <citation type="journal article" date="2007" name="Nature">
        <title>Evolution of genes and genomes on the Drosophila phylogeny.</title>
        <authorList>
            <consortium name="Drosophila 12 Genomes Consortium"/>
            <person name="Clark A.G."/>
            <person name="Eisen M.B."/>
            <person name="Smith D.R."/>
            <person name="Bergman C.M."/>
            <person name="Oliver B."/>
            <person name="Markow T.A."/>
            <person name="Kaufman T.C."/>
            <person name="Kellis M."/>
            <person name="Gelbart W."/>
            <person name="Iyer V.N."/>
            <person name="Pollard D.A."/>
            <person name="Sackton T.B."/>
            <person name="Larracuente A.M."/>
            <person name="Singh N.D."/>
            <person name="Abad J.P."/>
            <person name="Abt D.N."/>
            <person name="Adryan B."/>
            <person name="Aguade M."/>
            <person name="Akashi H."/>
            <person name="Anderson W.W."/>
            <person name="Aquadro C.F."/>
            <person name="Ardell D.H."/>
            <person name="Arguello R."/>
            <person name="Artieri C.G."/>
            <person name="Barbash D.A."/>
            <person name="Barker D."/>
            <person name="Barsanti P."/>
            <person name="Batterham P."/>
            <person name="Batzoglou S."/>
            <person name="Begun D."/>
            <person name="Bhutkar A."/>
            <person name="Blanco E."/>
            <person name="Bosak S.A."/>
            <person name="Bradley R.K."/>
            <person name="Brand A.D."/>
            <person name="Brent M.R."/>
            <person name="Brooks A.N."/>
            <person name="Brown R.H."/>
            <person name="Butlin R.K."/>
            <person name="Caggese C."/>
            <person name="Calvi B.R."/>
            <person name="Bernardo de Carvalho A."/>
            <person name="Caspi A."/>
            <person name="Castrezana S."/>
            <person name="Celniker S.E."/>
            <person name="Chang J.L."/>
            <person name="Chapple C."/>
            <person name="Chatterji S."/>
            <person name="Chinwalla A."/>
            <person name="Civetta A."/>
            <person name="Clifton S.W."/>
            <person name="Comeron J.M."/>
            <person name="Costello J.C."/>
            <person name="Coyne J.A."/>
            <person name="Daub J."/>
            <person name="David R.G."/>
            <person name="Delcher A.L."/>
            <person name="Delehaunty K."/>
            <person name="Do C.B."/>
            <person name="Ebling H."/>
            <person name="Edwards K."/>
            <person name="Eickbush T."/>
            <person name="Evans J.D."/>
            <person name="Filipski A."/>
            <person name="Findeiss S."/>
            <person name="Freyhult E."/>
            <person name="Fulton L."/>
            <person name="Fulton R."/>
            <person name="Garcia A.C."/>
            <person name="Gardiner A."/>
            <person name="Garfield D.A."/>
            <person name="Garvin B.E."/>
            <person name="Gibson G."/>
            <person name="Gilbert D."/>
            <person name="Gnerre S."/>
            <person name="Godfrey J."/>
            <person name="Good R."/>
            <person name="Gotea V."/>
            <person name="Gravely B."/>
            <person name="Greenberg A.J."/>
            <person name="Griffiths-Jones S."/>
            <person name="Gross S."/>
            <person name="Guigo R."/>
            <person name="Gustafson E.A."/>
            <person name="Haerty W."/>
            <person name="Hahn M.W."/>
            <person name="Halligan D.L."/>
            <person name="Halpern A.L."/>
            <person name="Halter G.M."/>
            <person name="Han M.V."/>
            <person name="Heger A."/>
            <person name="Hillier L."/>
            <person name="Hinrichs A.S."/>
            <person name="Holmes I."/>
            <person name="Hoskins R.A."/>
            <person name="Hubisz M.J."/>
            <person name="Hultmark D."/>
            <person name="Huntley M.A."/>
            <person name="Jaffe D.B."/>
            <person name="Jagadeeshan S."/>
            <person name="Jeck W.R."/>
            <person name="Johnson J."/>
            <person name="Jones C.D."/>
            <person name="Jordan W.C."/>
            <person name="Karpen G.H."/>
            <person name="Kataoka E."/>
            <person name="Keightley P.D."/>
            <person name="Kheradpour P."/>
            <person name="Kirkness E.F."/>
            <person name="Koerich L.B."/>
            <person name="Kristiansen K."/>
            <person name="Kudrna D."/>
            <person name="Kulathinal R.J."/>
            <person name="Kumar S."/>
            <person name="Kwok R."/>
            <person name="Lander E."/>
            <person name="Langley C.H."/>
            <person name="Lapoint R."/>
            <person name="Lazzaro B.P."/>
            <person name="Lee S.J."/>
            <person name="Levesque L."/>
            <person name="Li R."/>
            <person name="Lin C.F."/>
            <person name="Lin M.F."/>
            <person name="Lindblad-Toh K."/>
            <person name="Llopart A."/>
            <person name="Long M."/>
            <person name="Low L."/>
            <person name="Lozovsky E."/>
            <person name="Lu J."/>
            <person name="Luo M."/>
            <person name="Machado C.A."/>
            <person name="Makalowski W."/>
            <person name="Marzo M."/>
            <person name="Matsuda M."/>
            <person name="Matzkin L."/>
            <person name="McAllister B."/>
            <person name="McBride C.S."/>
            <person name="McKernan B."/>
            <person name="McKernan K."/>
            <person name="Mendez-Lago M."/>
            <person name="Minx P."/>
            <person name="Mollenhauer M.U."/>
            <person name="Montooth K."/>
            <person name="Mount S.M."/>
            <person name="Mu X."/>
            <person name="Myers E."/>
            <person name="Negre B."/>
            <person name="Newfeld S."/>
            <person name="Nielsen R."/>
            <person name="Noor M.A."/>
            <person name="O'Grady P."/>
            <person name="Pachter L."/>
            <person name="Papaceit M."/>
            <person name="Parisi M.J."/>
            <person name="Parisi M."/>
            <person name="Parts L."/>
            <person name="Pedersen J.S."/>
            <person name="Pesole G."/>
            <person name="Phillippy A.M."/>
            <person name="Ponting C.P."/>
            <person name="Pop M."/>
            <person name="Porcelli D."/>
            <person name="Powell J.R."/>
            <person name="Prohaska S."/>
            <person name="Pruitt K."/>
            <person name="Puig M."/>
            <person name="Quesneville H."/>
            <person name="Ram K.R."/>
            <person name="Rand D."/>
            <person name="Rasmussen M.D."/>
            <person name="Reed L.K."/>
            <person name="Reenan R."/>
            <person name="Reily A."/>
            <person name="Remington K.A."/>
            <person name="Rieger T.T."/>
            <person name="Ritchie M.G."/>
            <person name="Robin C."/>
            <person name="Rogers Y.H."/>
            <person name="Rohde C."/>
            <person name="Rozas J."/>
            <person name="Rubenfield M.J."/>
            <person name="Ruiz A."/>
            <person name="Russo S."/>
            <person name="Salzberg S.L."/>
            <person name="Sanchez-Gracia A."/>
            <person name="Saranga D.J."/>
            <person name="Sato H."/>
            <person name="Schaeffer S.W."/>
            <person name="Schatz M.C."/>
            <person name="Schlenke T."/>
            <person name="Schwartz R."/>
            <person name="Segarra C."/>
            <person name="Singh R.S."/>
            <person name="Sirot L."/>
            <person name="Sirota M."/>
            <person name="Sisneros N.B."/>
            <person name="Smith C.D."/>
            <person name="Smith T.F."/>
            <person name="Spieth J."/>
            <person name="Stage D.E."/>
            <person name="Stark A."/>
            <person name="Stephan W."/>
            <person name="Strausberg R.L."/>
            <person name="Strempel S."/>
            <person name="Sturgill D."/>
            <person name="Sutton G."/>
            <person name="Sutton G.G."/>
            <person name="Tao W."/>
            <person name="Teichmann S."/>
            <person name="Tobari Y.N."/>
            <person name="Tomimura Y."/>
            <person name="Tsolas J.M."/>
            <person name="Valente V.L."/>
            <person name="Venter E."/>
            <person name="Venter J.C."/>
            <person name="Vicario S."/>
            <person name="Vieira F.G."/>
            <person name="Vilella A.J."/>
            <person name="Villasante A."/>
            <person name="Walenz B."/>
            <person name="Wang J."/>
            <person name="Wasserman M."/>
            <person name="Watts T."/>
            <person name="Wilson D."/>
            <person name="Wilson R.K."/>
            <person name="Wing R.A."/>
            <person name="Wolfner M.F."/>
            <person name="Wong A."/>
            <person name="Wong G.K."/>
            <person name="Wu C.I."/>
            <person name="Wu G."/>
            <person name="Yamamoto D."/>
            <person name="Yang H.P."/>
            <person name="Yang S.P."/>
            <person name="Yorke J.A."/>
            <person name="Yoshida K."/>
            <person name="Zdobnov E."/>
            <person name="Zhang P."/>
            <person name="Zhang Y."/>
            <person name="Zimin A.V."/>
            <person name="Baldwin J."/>
            <person name="Abdouelleil A."/>
            <person name="Abdulkadir J."/>
            <person name="Abebe A."/>
            <person name="Abera B."/>
            <person name="Abreu J."/>
            <person name="Acer S.C."/>
            <person name="Aftuck L."/>
            <person name="Alexander A."/>
            <person name="An P."/>
            <person name="Anderson E."/>
            <person name="Anderson S."/>
            <person name="Arachi H."/>
            <person name="Azer M."/>
            <person name="Bachantsang P."/>
            <person name="Barry A."/>
            <person name="Bayul T."/>
            <person name="Berlin A."/>
            <person name="Bessette D."/>
            <person name="Bloom T."/>
            <person name="Blye J."/>
            <person name="Boguslavskiy L."/>
            <person name="Bonnet C."/>
            <person name="Boukhgalter B."/>
            <person name="Bourzgui I."/>
            <person name="Brown A."/>
            <person name="Cahill P."/>
            <person name="Channer S."/>
            <person name="Cheshatsang Y."/>
            <person name="Chuda L."/>
            <person name="Citroen M."/>
            <person name="Collymore A."/>
            <person name="Cooke P."/>
            <person name="Costello M."/>
            <person name="D'Aco K."/>
            <person name="Daza R."/>
            <person name="De Haan G."/>
            <person name="DeGray S."/>
            <person name="DeMaso C."/>
            <person name="Dhargay N."/>
            <person name="Dooley K."/>
            <person name="Dooley E."/>
            <person name="Doricent M."/>
            <person name="Dorje P."/>
            <person name="Dorjee K."/>
            <person name="Dupes A."/>
            <person name="Elong R."/>
            <person name="Falk J."/>
            <person name="Farina A."/>
            <person name="Faro S."/>
            <person name="Ferguson D."/>
            <person name="Fisher S."/>
            <person name="Foley C.D."/>
            <person name="Franke A."/>
            <person name="Friedrich D."/>
            <person name="Gadbois L."/>
            <person name="Gearin G."/>
            <person name="Gearin C.R."/>
            <person name="Giannoukos G."/>
            <person name="Goode T."/>
            <person name="Graham J."/>
            <person name="Grandbois E."/>
            <person name="Grewal S."/>
            <person name="Gyaltsen K."/>
            <person name="Hafez N."/>
            <person name="Hagos B."/>
            <person name="Hall J."/>
            <person name="Henson C."/>
            <person name="Hollinger A."/>
            <person name="Honan T."/>
            <person name="Huard M.D."/>
            <person name="Hughes L."/>
            <person name="Hurhula B."/>
            <person name="Husby M.E."/>
            <person name="Kamat A."/>
            <person name="Kanga B."/>
            <person name="Kashin S."/>
            <person name="Khazanovich D."/>
            <person name="Kisner P."/>
            <person name="Lance K."/>
            <person name="Lara M."/>
            <person name="Lee W."/>
            <person name="Lennon N."/>
            <person name="Letendre F."/>
            <person name="LeVine R."/>
            <person name="Lipovsky A."/>
            <person name="Liu X."/>
            <person name="Liu J."/>
            <person name="Liu S."/>
            <person name="Lokyitsang T."/>
            <person name="Lokyitsang Y."/>
            <person name="Lubonja R."/>
            <person name="Lui A."/>
            <person name="MacDonald P."/>
            <person name="Magnisalis V."/>
            <person name="Maru K."/>
            <person name="Matthews C."/>
            <person name="McCusker W."/>
            <person name="McDonough S."/>
            <person name="Mehta T."/>
            <person name="Meldrim J."/>
            <person name="Meneus L."/>
            <person name="Mihai O."/>
            <person name="Mihalev A."/>
            <person name="Mihova T."/>
            <person name="Mittelman R."/>
            <person name="Mlenga V."/>
            <person name="Montmayeur A."/>
            <person name="Mulrain L."/>
            <person name="Navidi A."/>
            <person name="Naylor J."/>
            <person name="Negash T."/>
            <person name="Nguyen T."/>
            <person name="Nguyen N."/>
            <person name="Nicol R."/>
            <person name="Norbu C."/>
            <person name="Norbu N."/>
            <person name="Novod N."/>
            <person name="O'Neill B."/>
            <person name="Osman S."/>
            <person name="Markiewicz E."/>
            <person name="Oyono O.L."/>
            <person name="Patti C."/>
            <person name="Phunkhang P."/>
            <person name="Pierre F."/>
            <person name="Priest M."/>
            <person name="Raghuraman S."/>
            <person name="Rege F."/>
            <person name="Reyes R."/>
            <person name="Rise C."/>
            <person name="Rogov P."/>
            <person name="Ross K."/>
            <person name="Ryan E."/>
            <person name="Settipalli S."/>
            <person name="Shea T."/>
            <person name="Sherpa N."/>
            <person name="Shi L."/>
            <person name="Shih D."/>
            <person name="Sparrow T."/>
            <person name="Spaulding J."/>
            <person name="Stalker J."/>
            <person name="Stange-Thomann N."/>
            <person name="Stavropoulos S."/>
            <person name="Stone C."/>
            <person name="Strader C."/>
            <person name="Tesfaye S."/>
            <person name="Thomson T."/>
            <person name="Thoulutsang Y."/>
            <person name="Thoulutsang D."/>
            <person name="Topham K."/>
            <person name="Topping I."/>
            <person name="Tsamla T."/>
            <person name="Vassiliev H."/>
            <person name="Vo A."/>
            <person name="Wangchuk T."/>
            <person name="Wangdi T."/>
            <person name="Weiand M."/>
            <person name="Wilkinson J."/>
            <person name="Wilson A."/>
            <person name="Yadav S."/>
            <person name="Young G."/>
            <person name="Yu Q."/>
            <person name="Zembek L."/>
            <person name="Zhong D."/>
            <person name="Zimmer A."/>
            <person name="Zwirko Z."/>
            <person name="Jaffe D.B."/>
            <person name="Alvarez P."/>
            <person name="Brockman W."/>
            <person name="Butler J."/>
            <person name="Chin C."/>
            <person name="Gnerre S."/>
            <person name="Grabherr M."/>
            <person name="Kleber M."/>
            <person name="Mauceli E."/>
            <person name="MacCallum I."/>
        </authorList>
    </citation>
    <scope>NUCLEOTIDE SEQUENCE [LARGE SCALE GENOMIC DNA]</scope>
    <source>
        <strain evidence="10">Tucson 15010-1051.87</strain>
    </source>
</reference>
<evidence type="ECO:0000256" key="8">
    <source>
        <dbReference type="ARBA" id="ARBA00047568"/>
    </source>
</evidence>
<dbReference type="Proteomes" id="UP000008792">
    <property type="component" value="Unassembled WGS sequence"/>
</dbReference>
<keyword evidence="3" id="KW-0698">rRNA processing</keyword>
<dbReference type="NCBIfam" id="NF003276">
    <property type="entry name" value="PRK04266.1-2"/>
    <property type="match status" value="1"/>
</dbReference>
<protein>
    <recommendedName>
        <fullName evidence="2">rRNA 2'-O-methyltransferase fibrillarin</fullName>
    </recommendedName>
    <alternativeName>
        <fullName evidence="7">Histone-glutamine methyltransferase</fullName>
    </alternativeName>
</protein>
<evidence type="ECO:0000256" key="7">
    <source>
        <dbReference type="ARBA" id="ARBA00032245"/>
    </source>
</evidence>
<evidence type="ECO:0000256" key="6">
    <source>
        <dbReference type="ARBA" id="ARBA00022884"/>
    </source>
</evidence>
<keyword evidence="4" id="KW-0489">Methyltransferase</keyword>
<sequence length="195" mass="21887">MFLADYNGDCCKFRAWSPYQSKLAAALLKGIEYIQIFEGTKVMYLGAASGCSVSHLADIVGEVGIVYAVETSPWANSELLELAKRRHNVVAITEDVTLPYKYRRIVVDSVDFLFCDTLHHEQLRLLILHARHYLRPGGHFAIMLPGAQQDCVNAVNRLHAEQLEILDQISLLPFVHGQVMAVGIYNPTIHEPLIE</sequence>
<dbReference type="KEGG" id="dvi:6632416"/>
<keyword evidence="10" id="KW-1185">Reference proteome</keyword>
<dbReference type="GO" id="GO:0008649">
    <property type="term" value="F:rRNA methyltransferase activity"/>
    <property type="evidence" value="ECO:0007669"/>
    <property type="project" value="TreeGrafter"/>
</dbReference>